<comment type="subcellular location">
    <subcellularLocation>
        <location evidence="2">Mitochondrion inner membrane</location>
        <topology evidence="2">Single-pass type II membrane protein</topology>
        <orientation evidence="2">Intermembrane side</orientation>
    </subcellularLocation>
</comment>
<dbReference type="Pfam" id="PF06747">
    <property type="entry name" value="CHCH"/>
    <property type="match status" value="1"/>
</dbReference>
<keyword evidence="10" id="KW-0676">Redox-active center</keyword>
<evidence type="ECO:0000256" key="8">
    <source>
        <dbReference type="ARBA" id="ARBA00023128"/>
    </source>
</evidence>
<reference evidence="14" key="1">
    <citation type="submission" date="2023-03" db="EMBL/GenBank/DDBJ databases">
        <title>Massive genome expansion in bonnet fungi (Mycena s.s.) driven by repeated elements and novel gene families across ecological guilds.</title>
        <authorList>
            <consortium name="Lawrence Berkeley National Laboratory"/>
            <person name="Harder C.B."/>
            <person name="Miyauchi S."/>
            <person name="Viragh M."/>
            <person name="Kuo A."/>
            <person name="Thoen E."/>
            <person name="Andreopoulos B."/>
            <person name="Lu D."/>
            <person name="Skrede I."/>
            <person name="Drula E."/>
            <person name="Henrissat B."/>
            <person name="Morin E."/>
            <person name="Kohler A."/>
            <person name="Barry K."/>
            <person name="LaButti K."/>
            <person name="Morin E."/>
            <person name="Salamov A."/>
            <person name="Lipzen A."/>
            <person name="Mereny Z."/>
            <person name="Hegedus B."/>
            <person name="Baldrian P."/>
            <person name="Stursova M."/>
            <person name="Weitz H."/>
            <person name="Taylor A."/>
            <person name="Grigoriev I.V."/>
            <person name="Nagy L.G."/>
            <person name="Martin F."/>
            <person name="Kauserud H."/>
        </authorList>
    </citation>
    <scope>NUCLEOTIDE SEQUENCE</scope>
    <source>
        <strain evidence="14">9144</strain>
    </source>
</reference>
<keyword evidence="5" id="KW-0653">Protein transport</keyword>
<dbReference type="Gene3D" id="1.10.287.2900">
    <property type="match status" value="1"/>
</dbReference>
<keyword evidence="15" id="KW-1185">Reference proteome</keyword>
<accession>A0AAD6VN21</accession>
<sequence length="244" mass="26635">MLSRLCRARRVPLRRYLQTDTSRPTFTATAKYALAAGTFATAAFLGTLWNAQDGNTPSPDSSSRPDFETFLRQRLAEQRTTLPIEKLRPEPAQNLASPEPEVTQKPVQTEAEVETADGDANASAFNPETGEINWDCPCLGGMAHGPCGPEFREAFSCFVHSEDEPKGINCVERFQAMQSCFREHPETYASEIADDDAAEAAMAAELEIAVPEEKKSAHTKSESTSDSPSPPVPKSSEEPSSPRL</sequence>
<dbReference type="GO" id="GO:0005758">
    <property type="term" value="C:mitochondrial intermembrane space"/>
    <property type="evidence" value="ECO:0007669"/>
    <property type="project" value="TreeGrafter"/>
</dbReference>
<evidence type="ECO:0000256" key="2">
    <source>
        <dbReference type="ARBA" id="ARBA00004164"/>
    </source>
</evidence>
<dbReference type="PANTHER" id="PTHR21622:SF0">
    <property type="entry name" value="COILED-COIL-HELIX-COILED-COIL-HELIX DOMAIN CONTAINING 4"/>
    <property type="match status" value="1"/>
</dbReference>
<gene>
    <name evidence="14" type="ORF">GGX14DRAFT_439094</name>
</gene>
<feature type="region of interest" description="Disordered" evidence="12">
    <location>
        <begin position="209"/>
        <end position="244"/>
    </location>
</feature>
<evidence type="ECO:0000313" key="14">
    <source>
        <dbReference type="EMBL" id="KAJ7217970.1"/>
    </source>
</evidence>
<keyword evidence="8" id="KW-0496">Mitochondrion</keyword>
<dbReference type="PROSITE" id="PS51808">
    <property type="entry name" value="CHCH"/>
    <property type="match status" value="1"/>
</dbReference>
<keyword evidence="6" id="KW-0560">Oxidoreductase</keyword>
<dbReference type="EMBL" id="JARJCW010000013">
    <property type="protein sequence ID" value="KAJ7217970.1"/>
    <property type="molecule type" value="Genomic_DNA"/>
</dbReference>
<dbReference type="GO" id="GO:0015035">
    <property type="term" value="F:protein-disulfide reductase activity"/>
    <property type="evidence" value="ECO:0007669"/>
    <property type="project" value="InterPro"/>
</dbReference>
<dbReference type="GO" id="GO:0005743">
    <property type="term" value="C:mitochondrial inner membrane"/>
    <property type="evidence" value="ECO:0007669"/>
    <property type="project" value="UniProtKB-SubCell"/>
</dbReference>
<feature type="domain" description="CHCH" evidence="13">
    <location>
        <begin position="147"/>
        <end position="182"/>
    </location>
</feature>
<dbReference type="PANTHER" id="PTHR21622">
    <property type="entry name" value="COILED-COIL-HELIX-COILED-COIL-HELIX DOMAIN CONTAINING 4"/>
    <property type="match status" value="1"/>
</dbReference>
<organism evidence="14 15">
    <name type="scientific">Mycena pura</name>
    <dbReference type="NCBI Taxonomy" id="153505"/>
    <lineage>
        <taxon>Eukaryota</taxon>
        <taxon>Fungi</taxon>
        <taxon>Dikarya</taxon>
        <taxon>Basidiomycota</taxon>
        <taxon>Agaricomycotina</taxon>
        <taxon>Agaricomycetes</taxon>
        <taxon>Agaricomycetidae</taxon>
        <taxon>Agaricales</taxon>
        <taxon>Marasmiineae</taxon>
        <taxon>Mycenaceae</taxon>
        <taxon>Mycena</taxon>
    </lineage>
</organism>
<keyword evidence="9" id="KW-1015">Disulfide bond</keyword>
<dbReference type="InterPro" id="IPR039289">
    <property type="entry name" value="CHCHD4"/>
</dbReference>
<evidence type="ECO:0000259" key="13">
    <source>
        <dbReference type="Pfam" id="PF06747"/>
    </source>
</evidence>
<dbReference type="InterPro" id="IPR010625">
    <property type="entry name" value="CHCH"/>
</dbReference>
<dbReference type="AlphaFoldDB" id="A0AAD6VN21"/>
<evidence type="ECO:0000256" key="4">
    <source>
        <dbReference type="ARBA" id="ARBA00022448"/>
    </source>
</evidence>
<name>A0AAD6VN21_9AGAR</name>
<evidence type="ECO:0000256" key="11">
    <source>
        <dbReference type="ARBA" id="ARBA00033150"/>
    </source>
</evidence>
<feature type="region of interest" description="Disordered" evidence="12">
    <location>
        <begin position="79"/>
        <end position="110"/>
    </location>
</feature>
<feature type="compositionally biased region" description="Basic and acidic residues" evidence="12">
    <location>
        <begin position="211"/>
        <end position="223"/>
    </location>
</feature>
<comment type="cofactor">
    <cofactor evidence="1">
        <name>Cu(2+)</name>
        <dbReference type="ChEBI" id="CHEBI:29036"/>
    </cofactor>
</comment>
<keyword evidence="4" id="KW-0813">Transport</keyword>
<evidence type="ECO:0000256" key="3">
    <source>
        <dbReference type="ARBA" id="ARBA00013714"/>
    </source>
</evidence>
<proteinExistence type="predicted"/>
<keyword evidence="7" id="KW-0811">Translocation</keyword>
<dbReference type="Proteomes" id="UP001219525">
    <property type="component" value="Unassembled WGS sequence"/>
</dbReference>
<evidence type="ECO:0000256" key="10">
    <source>
        <dbReference type="ARBA" id="ARBA00023284"/>
    </source>
</evidence>
<evidence type="ECO:0000256" key="5">
    <source>
        <dbReference type="ARBA" id="ARBA00022927"/>
    </source>
</evidence>
<dbReference type="GO" id="GO:0045041">
    <property type="term" value="P:protein import into mitochondrial intermembrane space"/>
    <property type="evidence" value="ECO:0007669"/>
    <property type="project" value="InterPro"/>
</dbReference>
<evidence type="ECO:0000256" key="1">
    <source>
        <dbReference type="ARBA" id="ARBA00001973"/>
    </source>
</evidence>
<evidence type="ECO:0000256" key="6">
    <source>
        <dbReference type="ARBA" id="ARBA00023002"/>
    </source>
</evidence>
<evidence type="ECO:0000256" key="12">
    <source>
        <dbReference type="SAM" id="MobiDB-lite"/>
    </source>
</evidence>
<evidence type="ECO:0000256" key="7">
    <source>
        <dbReference type="ARBA" id="ARBA00023010"/>
    </source>
</evidence>
<evidence type="ECO:0000256" key="9">
    <source>
        <dbReference type="ARBA" id="ARBA00023157"/>
    </source>
</evidence>
<evidence type="ECO:0000313" key="15">
    <source>
        <dbReference type="Proteomes" id="UP001219525"/>
    </source>
</evidence>
<protein>
    <recommendedName>
        <fullName evidence="3">Mitochondrial intermembrane space import and assembly protein 40</fullName>
    </recommendedName>
    <alternativeName>
        <fullName evidence="11">Mitochondrial import inner membrane translocase TIM40</fullName>
    </alternativeName>
</protein>
<comment type="caution">
    <text evidence="14">The sequence shown here is derived from an EMBL/GenBank/DDBJ whole genome shotgun (WGS) entry which is preliminary data.</text>
</comment>